<dbReference type="InParanoid" id="L5JNN4"/>
<evidence type="ECO:0000256" key="1">
    <source>
        <dbReference type="SAM" id="MobiDB-lite"/>
    </source>
</evidence>
<organism evidence="2 3">
    <name type="scientific">Pteropus alecto</name>
    <name type="common">Black flying fox</name>
    <dbReference type="NCBI Taxonomy" id="9402"/>
    <lineage>
        <taxon>Eukaryota</taxon>
        <taxon>Metazoa</taxon>
        <taxon>Chordata</taxon>
        <taxon>Craniata</taxon>
        <taxon>Vertebrata</taxon>
        <taxon>Euteleostomi</taxon>
        <taxon>Mammalia</taxon>
        <taxon>Eutheria</taxon>
        <taxon>Laurasiatheria</taxon>
        <taxon>Chiroptera</taxon>
        <taxon>Yinpterochiroptera</taxon>
        <taxon>Pteropodoidea</taxon>
        <taxon>Pteropodidae</taxon>
        <taxon>Pteropodinae</taxon>
        <taxon>Pteropus</taxon>
    </lineage>
</organism>
<accession>L5JNN4</accession>
<protein>
    <submittedName>
        <fullName evidence="2">Uncharacterized protein</fullName>
    </submittedName>
</protein>
<proteinExistence type="predicted"/>
<evidence type="ECO:0000313" key="3">
    <source>
        <dbReference type="Proteomes" id="UP000010552"/>
    </source>
</evidence>
<gene>
    <name evidence="2" type="ORF">PAL_GLEAN10018403</name>
</gene>
<dbReference type="EMBL" id="KB031155">
    <property type="protein sequence ID" value="ELK00950.1"/>
    <property type="molecule type" value="Genomic_DNA"/>
</dbReference>
<sequence length="70" mass="7001">MRPKRGDSEQEEAIPGADSRESWPPDAAPSLSGPSARHPGGGEAARGYASGGDGDSTSGGGVAGRYRSDT</sequence>
<dbReference type="Proteomes" id="UP000010552">
    <property type="component" value="Unassembled WGS sequence"/>
</dbReference>
<reference evidence="3" key="1">
    <citation type="journal article" date="2013" name="Science">
        <title>Comparative analysis of bat genomes provides insight into the evolution of flight and immunity.</title>
        <authorList>
            <person name="Zhang G."/>
            <person name="Cowled C."/>
            <person name="Shi Z."/>
            <person name="Huang Z."/>
            <person name="Bishop-Lilly K.A."/>
            <person name="Fang X."/>
            <person name="Wynne J.W."/>
            <person name="Xiong Z."/>
            <person name="Baker M.L."/>
            <person name="Zhao W."/>
            <person name="Tachedjian M."/>
            <person name="Zhu Y."/>
            <person name="Zhou P."/>
            <person name="Jiang X."/>
            <person name="Ng J."/>
            <person name="Yang L."/>
            <person name="Wu L."/>
            <person name="Xiao J."/>
            <person name="Feng Y."/>
            <person name="Chen Y."/>
            <person name="Sun X."/>
            <person name="Zhang Y."/>
            <person name="Marsh G.A."/>
            <person name="Crameri G."/>
            <person name="Broder C.C."/>
            <person name="Frey K.G."/>
            <person name="Wang L.F."/>
            <person name="Wang J."/>
        </authorList>
    </citation>
    <scope>NUCLEOTIDE SEQUENCE [LARGE SCALE GENOMIC DNA]</scope>
</reference>
<keyword evidence="3" id="KW-1185">Reference proteome</keyword>
<name>L5JNN4_PTEAL</name>
<feature type="compositionally biased region" description="Gly residues" evidence="1">
    <location>
        <begin position="39"/>
        <end position="63"/>
    </location>
</feature>
<feature type="region of interest" description="Disordered" evidence="1">
    <location>
        <begin position="1"/>
        <end position="70"/>
    </location>
</feature>
<dbReference type="AlphaFoldDB" id="L5JNN4"/>
<evidence type="ECO:0000313" key="2">
    <source>
        <dbReference type="EMBL" id="ELK00950.1"/>
    </source>
</evidence>